<dbReference type="InterPro" id="IPR006047">
    <property type="entry name" value="GH13_cat_dom"/>
</dbReference>
<evidence type="ECO:0000256" key="7">
    <source>
        <dbReference type="ARBA" id="ARBA00022801"/>
    </source>
</evidence>
<keyword evidence="6" id="KW-0963">Cytoplasm</keyword>
<dbReference type="GO" id="GO:0005992">
    <property type="term" value="P:trehalose biosynthetic process"/>
    <property type="evidence" value="ECO:0007669"/>
    <property type="project" value="UniProtKB-UniRule"/>
</dbReference>
<protein>
    <recommendedName>
        <fullName evidence="5 11">Malto-oligosyltrehalose trehalohydrolase</fullName>
        <ecNumber evidence="4 11">3.2.1.141</ecNumber>
    </recommendedName>
</protein>
<dbReference type="GO" id="GO:0033942">
    <property type="term" value="F:4-alpha-D-(1-&gt;4)-alpha-D-glucanotrehalose trehalohydrolase activity"/>
    <property type="evidence" value="ECO:0007669"/>
    <property type="project" value="UniProtKB-EC"/>
</dbReference>
<gene>
    <name evidence="15" type="primary">treZ</name>
    <name evidence="15" type="ORF">CKALI_07495</name>
</gene>
<dbReference type="EC" id="3.2.1.141" evidence="4 11"/>
<dbReference type="PANTHER" id="PTHR43651">
    <property type="entry name" value="1,4-ALPHA-GLUCAN-BRANCHING ENZYME"/>
    <property type="match status" value="1"/>
</dbReference>
<comment type="similarity">
    <text evidence="3">Belongs to the glycosyl hydrolase 13 family.</text>
</comment>
<accession>A0A6B8VR72</accession>
<evidence type="ECO:0000256" key="13">
    <source>
        <dbReference type="PIRSR" id="PIRSR006337-3"/>
    </source>
</evidence>
<dbReference type="InterPro" id="IPR012768">
    <property type="entry name" value="Trehalose_TreZ"/>
</dbReference>
<organism evidence="15 16">
    <name type="scientific">Corynebacterium kalinowskii</name>
    <dbReference type="NCBI Taxonomy" id="2675216"/>
    <lineage>
        <taxon>Bacteria</taxon>
        <taxon>Bacillati</taxon>
        <taxon>Actinomycetota</taxon>
        <taxon>Actinomycetes</taxon>
        <taxon>Mycobacteriales</taxon>
        <taxon>Corynebacteriaceae</taxon>
        <taxon>Corynebacterium</taxon>
    </lineage>
</organism>
<dbReference type="Pfam" id="PF00128">
    <property type="entry name" value="Alpha-amylase"/>
    <property type="match status" value="1"/>
</dbReference>
<dbReference type="InterPro" id="IPR022567">
    <property type="entry name" value="DUF3459"/>
</dbReference>
<dbReference type="EMBL" id="CP046452">
    <property type="protein sequence ID" value="QGU02361.1"/>
    <property type="molecule type" value="Genomic_DNA"/>
</dbReference>
<evidence type="ECO:0000256" key="4">
    <source>
        <dbReference type="ARBA" id="ARBA00012268"/>
    </source>
</evidence>
<dbReference type="UniPathway" id="UPA00299"/>
<dbReference type="Gene3D" id="3.20.20.80">
    <property type="entry name" value="Glycosidases"/>
    <property type="match status" value="1"/>
</dbReference>
<dbReference type="AlphaFoldDB" id="A0A6B8VR72"/>
<keyword evidence="8" id="KW-0119">Carbohydrate metabolism</keyword>
<comment type="pathway">
    <text evidence="2">Glycan biosynthesis; trehalose biosynthesis.</text>
</comment>
<comment type="catalytic activity">
    <reaction evidence="10">
        <text>hydrolysis of (1-&gt;4)-alpha-D-glucosidic linkage in 4-alpha-D-[(1-&gt;4)-alpha-D-glucanosyl]n trehalose to yield trehalose and (1-&gt;4)-alpha-D-glucan.</text>
        <dbReference type="EC" id="3.2.1.141"/>
    </reaction>
</comment>
<evidence type="ECO:0000256" key="10">
    <source>
        <dbReference type="ARBA" id="ARBA00034013"/>
    </source>
</evidence>
<dbReference type="GO" id="GO:0005737">
    <property type="term" value="C:cytoplasm"/>
    <property type="evidence" value="ECO:0007669"/>
    <property type="project" value="UniProtKB-SubCell"/>
</dbReference>
<evidence type="ECO:0000256" key="2">
    <source>
        <dbReference type="ARBA" id="ARBA00005199"/>
    </source>
</evidence>
<evidence type="ECO:0000256" key="8">
    <source>
        <dbReference type="ARBA" id="ARBA00023277"/>
    </source>
</evidence>
<dbReference type="PANTHER" id="PTHR43651:SF11">
    <property type="entry name" value="MALTO-OLIGOSYLTREHALOSE TREHALOHYDROLASE"/>
    <property type="match status" value="1"/>
</dbReference>
<proteinExistence type="inferred from homology"/>
<evidence type="ECO:0000313" key="15">
    <source>
        <dbReference type="EMBL" id="QGU02361.1"/>
    </source>
</evidence>
<comment type="subcellular location">
    <subcellularLocation>
        <location evidence="1 12">Cytoplasm</location>
    </subcellularLocation>
</comment>
<dbReference type="Gene3D" id="1.10.10.760">
    <property type="entry name" value="E-set domains of sugar-utilizing enzymes"/>
    <property type="match status" value="1"/>
</dbReference>
<dbReference type="SMART" id="SM00642">
    <property type="entry name" value="Aamy"/>
    <property type="match status" value="1"/>
</dbReference>
<dbReference type="Proteomes" id="UP000427071">
    <property type="component" value="Chromosome"/>
</dbReference>
<evidence type="ECO:0000256" key="3">
    <source>
        <dbReference type="ARBA" id="ARBA00008061"/>
    </source>
</evidence>
<dbReference type="SUPFAM" id="SSF51445">
    <property type="entry name" value="(Trans)glycosidases"/>
    <property type="match status" value="1"/>
</dbReference>
<dbReference type="InterPro" id="IPR044901">
    <property type="entry name" value="Trehalose_TreZ_E-set_sf"/>
</dbReference>
<evidence type="ECO:0000259" key="14">
    <source>
        <dbReference type="SMART" id="SM00642"/>
    </source>
</evidence>
<feature type="active site" description="Nucleophile" evidence="12">
    <location>
        <position position="222"/>
    </location>
</feature>
<sequence>MTARDGGWWASAVEQVPGQRYGFSLFDGHNWSQLVPDPRTTEQPDGVHGLSMVSDRGFKWTDHEWTGRVLPGQVLYELHVGTFTPEGTFAGVIEKLDYLKELGVTTIELMPVQPFSGDRNWGYDGVQWHAVHEGYGGRHGLKELVNAAHNAGLAVVMDCVFNHFGPEGNYNGMFGPYTQAGSTPWGDIVNLSGFGSDAVRAYIHDAVRMWFEEFHVDGIRLDAVQTLWDPGAIHLLEQLTYLKNEIEATTGIPRVLIAESDQNDPRLVGAQQSGGYGLDGQWIDDIHHALHTLVSGEQHAYYSDFGTTEVLATTIKNVFFHAETFSTFRGRIHGRRLDTTIVPASKFVTYTTTHDQVGNRATGDRPSMNLSPAQQVLKAAVIYSLPFTPMLFMGEEFGATTPFAFFVSHTDPELLRLTREGRLNEFKRSGWSPEEVPDPGEESTFLASKLDWSFDSDQQQILEAYRILLRLRRELRLARPYLEHLEVQYDEHWLMFSHEDVAFVANFSADPVTVPVGGELVYTFTAPQVGEEETVLDAWGFALIKLG</sequence>
<dbReference type="CDD" id="cd11325">
    <property type="entry name" value="AmyAc_GTHase"/>
    <property type="match status" value="1"/>
</dbReference>
<keyword evidence="16" id="KW-1185">Reference proteome</keyword>
<dbReference type="Pfam" id="PF11941">
    <property type="entry name" value="DUF3459"/>
    <property type="match status" value="1"/>
</dbReference>
<feature type="domain" description="Glycosyl hydrolase family 13 catalytic" evidence="14">
    <location>
        <begin position="73"/>
        <end position="427"/>
    </location>
</feature>
<evidence type="ECO:0000313" key="16">
    <source>
        <dbReference type="Proteomes" id="UP000427071"/>
    </source>
</evidence>
<dbReference type="InterPro" id="IPR013783">
    <property type="entry name" value="Ig-like_fold"/>
</dbReference>
<keyword evidence="9 15" id="KW-0326">Glycosidase</keyword>
<evidence type="ECO:0000256" key="11">
    <source>
        <dbReference type="NCBIfam" id="TIGR02402"/>
    </source>
</evidence>
<dbReference type="InterPro" id="IPR014756">
    <property type="entry name" value="Ig_E-set"/>
</dbReference>
<keyword evidence="7 15" id="KW-0378">Hydrolase</keyword>
<reference evidence="16" key="1">
    <citation type="submission" date="2019-11" db="EMBL/GenBank/DDBJ databases">
        <title>Complete genome sequence of Corynebacterium kalinowskii 1959, a novel Corynebacterium species isolated from soil of a small paddock in Vilsendorf, Germany.</title>
        <authorList>
            <person name="Schaffert L."/>
            <person name="Ruwe M."/>
            <person name="Milse J."/>
            <person name="Hanuschka K."/>
            <person name="Ortseifen V."/>
            <person name="Droste J."/>
            <person name="Brandt D."/>
            <person name="Schlueter L."/>
            <person name="Kutter Y."/>
            <person name="Vinke S."/>
            <person name="Viehoefer P."/>
            <person name="Jacob L."/>
            <person name="Luebke N.-C."/>
            <person name="Schulte-Berndt E."/>
            <person name="Hain C."/>
            <person name="Linder M."/>
            <person name="Schmidt P."/>
            <person name="Wollenschlaeger L."/>
            <person name="Luttermann T."/>
            <person name="Thieme E."/>
            <person name="Hassa J."/>
            <person name="Haak M."/>
            <person name="Wittchen M."/>
            <person name="Mentz A."/>
            <person name="Persicke M."/>
            <person name="Busche T."/>
            <person name="Ruckert C."/>
        </authorList>
    </citation>
    <scope>NUCLEOTIDE SEQUENCE [LARGE SCALE GENOMIC DNA]</scope>
    <source>
        <strain evidence="16">1959</strain>
    </source>
</reference>
<dbReference type="KEGG" id="ckw:CKALI_07495"/>
<dbReference type="PIRSF" id="PIRSF006337">
    <property type="entry name" value="Trehalose_TreZ"/>
    <property type="match status" value="1"/>
</dbReference>
<dbReference type="Gene3D" id="2.60.40.10">
    <property type="entry name" value="Immunoglobulins"/>
    <property type="match status" value="1"/>
</dbReference>
<name>A0A6B8VR72_9CORY</name>
<evidence type="ECO:0000256" key="12">
    <source>
        <dbReference type="PIRSR" id="PIRSR006337-1"/>
    </source>
</evidence>
<dbReference type="NCBIfam" id="TIGR02402">
    <property type="entry name" value="trehalose_TreZ"/>
    <property type="match status" value="1"/>
</dbReference>
<feature type="site" description="Transition state stabilizer" evidence="13">
    <location>
        <position position="355"/>
    </location>
</feature>
<dbReference type="SUPFAM" id="SSF81296">
    <property type="entry name" value="E set domains"/>
    <property type="match status" value="1"/>
</dbReference>
<evidence type="ECO:0000256" key="6">
    <source>
        <dbReference type="ARBA" id="ARBA00022490"/>
    </source>
</evidence>
<dbReference type="InterPro" id="IPR017853">
    <property type="entry name" value="GH"/>
</dbReference>
<feature type="active site" description="Proton donor" evidence="12">
    <location>
        <position position="259"/>
    </location>
</feature>
<evidence type="ECO:0000256" key="5">
    <source>
        <dbReference type="ARBA" id="ARBA00015938"/>
    </source>
</evidence>
<evidence type="ECO:0000256" key="9">
    <source>
        <dbReference type="ARBA" id="ARBA00023295"/>
    </source>
</evidence>
<evidence type="ECO:0000256" key="1">
    <source>
        <dbReference type="ARBA" id="ARBA00004496"/>
    </source>
</evidence>